<keyword evidence="4" id="KW-1185">Reference proteome</keyword>
<reference evidence="3" key="1">
    <citation type="submission" date="2020-07" db="EMBL/GenBank/DDBJ databases">
        <authorList>
            <person name="Tarantini F.S."/>
            <person name="Hong K.W."/>
            <person name="Chan K.G."/>
        </authorList>
    </citation>
    <scope>NUCLEOTIDE SEQUENCE</scope>
    <source>
        <strain evidence="3">32-07</strain>
    </source>
</reference>
<accession>A0ABX8QSD6</accession>
<proteinExistence type="predicted"/>
<dbReference type="Pfam" id="PF14014">
    <property type="entry name" value="DUF4230"/>
    <property type="match status" value="1"/>
</dbReference>
<keyword evidence="2" id="KW-1133">Transmembrane helix</keyword>
<keyword evidence="2" id="KW-0472">Membrane</keyword>
<sequence length="240" mass="26454">MARSDSSKDAPHKPVPERTAPPRRRPLPWRGLRAPLLLIAATVALVLVAQLALGKLPHWMNPFGEETKDRSGPALLQSIRDLHRYEAATGNFQVIVDLEKDAKFLPDAVRGKRTLFVGKGSVDAYVDFSRLDSGAIKVDPKRTSATITLPGAQLEPTNLDQKGSYVFSTERGLFNRFGDFFSGNPNDQQQLYVLAGQKIQAAATESDLRRRADANTRLMLENMLKALGFTTVTVRQSAAQ</sequence>
<evidence type="ECO:0000313" key="4">
    <source>
        <dbReference type="Proteomes" id="UP001049518"/>
    </source>
</evidence>
<evidence type="ECO:0000256" key="2">
    <source>
        <dbReference type="SAM" id="Phobius"/>
    </source>
</evidence>
<keyword evidence="2" id="KW-0812">Transmembrane</keyword>
<name>A0ABX8QSD6_9ACTN</name>
<dbReference type="EMBL" id="CP059572">
    <property type="protein sequence ID" value="QXJ21741.1"/>
    <property type="molecule type" value="Genomic_DNA"/>
</dbReference>
<protein>
    <submittedName>
        <fullName evidence="3">DUF4230 domain-containing protein</fullName>
    </submittedName>
</protein>
<dbReference type="Proteomes" id="UP001049518">
    <property type="component" value="Chromosome"/>
</dbReference>
<gene>
    <name evidence="3" type="ORF">AGRA3207_002628</name>
</gene>
<evidence type="ECO:0000256" key="1">
    <source>
        <dbReference type="SAM" id="MobiDB-lite"/>
    </source>
</evidence>
<feature type="transmembrane region" description="Helical" evidence="2">
    <location>
        <begin position="32"/>
        <end position="53"/>
    </location>
</feature>
<evidence type="ECO:0000313" key="3">
    <source>
        <dbReference type="EMBL" id="QXJ21741.1"/>
    </source>
</evidence>
<organism evidence="3 4">
    <name type="scientific">Actinomadura graeca</name>
    <dbReference type="NCBI Taxonomy" id="2750812"/>
    <lineage>
        <taxon>Bacteria</taxon>
        <taxon>Bacillati</taxon>
        <taxon>Actinomycetota</taxon>
        <taxon>Actinomycetes</taxon>
        <taxon>Streptosporangiales</taxon>
        <taxon>Thermomonosporaceae</taxon>
        <taxon>Actinomadura</taxon>
    </lineage>
</organism>
<feature type="compositionally biased region" description="Basic and acidic residues" evidence="1">
    <location>
        <begin position="1"/>
        <end position="16"/>
    </location>
</feature>
<dbReference type="InterPro" id="IPR025324">
    <property type="entry name" value="DUF4230"/>
</dbReference>
<feature type="region of interest" description="Disordered" evidence="1">
    <location>
        <begin position="1"/>
        <end position="26"/>
    </location>
</feature>